<evidence type="ECO:0000313" key="9">
    <source>
        <dbReference type="Proteomes" id="UP000054359"/>
    </source>
</evidence>
<dbReference type="FunFam" id="2.170.150.20:FF:000001">
    <property type="entry name" value="Peptide methionine sulfoxide reductase MsrB"/>
    <property type="match status" value="1"/>
</dbReference>
<organism evidence="8 9">
    <name type="scientific">Stegodyphus mimosarum</name>
    <name type="common">African social velvet spider</name>
    <dbReference type="NCBI Taxonomy" id="407821"/>
    <lineage>
        <taxon>Eukaryota</taxon>
        <taxon>Metazoa</taxon>
        <taxon>Ecdysozoa</taxon>
        <taxon>Arthropoda</taxon>
        <taxon>Chelicerata</taxon>
        <taxon>Arachnida</taxon>
        <taxon>Araneae</taxon>
        <taxon>Araneomorphae</taxon>
        <taxon>Entelegynae</taxon>
        <taxon>Eresoidea</taxon>
        <taxon>Eresidae</taxon>
        <taxon>Stegodyphus</taxon>
    </lineage>
</organism>
<proteinExistence type="inferred from homology"/>
<dbReference type="GO" id="GO:0030091">
    <property type="term" value="P:protein repair"/>
    <property type="evidence" value="ECO:0007669"/>
    <property type="project" value="InterPro"/>
</dbReference>
<comment type="cofactor">
    <cofactor evidence="6">
        <name>Zn(2+)</name>
        <dbReference type="ChEBI" id="CHEBI:29105"/>
    </cofactor>
    <text evidence="6">Binds 1 zinc ion per subunit.</text>
</comment>
<accession>A0A087UHA0</accession>
<reference evidence="8 9" key="1">
    <citation type="submission" date="2013-11" db="EMBL/GenBank/DDBJ databases">
        <title>Genome sequencing of Stegodyphus mimosarum.</title>
        <authorList>
            <person name="Bechsgaard J."/>
        </authorList>
    </citation>
    <scope>NUCLEOTIDE SEQUENCE [LARGE SCALE GENOMIC DNA]</scope>
</reference>
<keyword evidence="4 6" id="KW-0560">Oxidoreductase</keyword>
<evidence type="ECO:0000256" key="2">
    <source>
        <dbReference type="ARBA" id="ARBA00022723"/>
    </source>
</evidence>
<dbReference type="STRING" id="407821.A0A087UHA0"/>
<keyword evidence="9" id="KW-1185">Reference proteome</keyword>
<dbReference type="EC" id="1.8.4.12" evidence="6"/>
<dbReference type="GO" id="GO:0006979">
    <property type="term" value="P:response to oxidative stress"/>
    <property type="evidence" value="ECO:0007669"/>
    <property type="project" value="InterPro"/>
</dbReference>
<dbReference type="EMBL" id="KK119790">
    <property type="protein sequence ID" value="KFM76739.1"/>
    <property type="molecule type" value="Genomic_DNA"/>
</dbReference>
<dbReference type="NCBIfam" id="TIGR00357">
    <property type="entry name" value="peptide-methionine (R)-S-oxide reductase MsrB"/>
    <property type="match status" value="1"/>
</dbReference>
<dbReference type="SUPFAM" id="SSF51316">
    <property type="entry name" value="Mss4-like"/>
    <property type="match status" value="1"/>
</dbReference>
<dbReference type="GO" id="GO:0046872">
    <property type="term" value="F:metal ion binding"/>
    <property type="evidence" value="ECO:0007669"/>
    <property type="project" value="UniProtKB-KW"/>
</dbReference>
<evidence type="ECO:0000313" key="8">
    <source>
        <dbReference type="EMBL" id="KFM76739.1"/>
    </source>
</evidence>
<dbReference type="OrthoDB" id="44061at2759"/>
<dbReference type="AlphaFoldDB" id="A0A087UHA0"/>
<comment type="function">
    <text evidence="6">Methionine-sulfoxide reductase that specifically reduces methionine (R)-sulfoxide back to methionine. While in many cases methionine oxidation is the result of random oxidation following oxidative stress, methionine oxidation is also a post-translational modification that takes place on specific residues.</text>
</comment>
<feature type="non-terminal residue" evidence="8">
    <location>
        <position position="142"/>
    </location>
</feature>
<dbReference type="Pfam" id="PF01641">
    <property type="entry name" value="SelR"/>
    <property type="match status" value="1"/>
</dbReference>
<dbReference type="PANTHER" id="PTHR10173:SF52">
    <property type="entry name" value="METHIONINE-R-SULFOXIDE REDUCTASE B1"/>
    <property type="match status" value="1"/>
</dbReference>
<dbReference type="InterPro" id="IPR002579">
    <property type="entry name" value="Met_Sox_Rdtase_MsrB_dom"/>
</dbReference>
<gene>
    <name evidence="8" type="ORF">X975_13032</name>
</gene>
<dbReference type="Proteomes" id="UP000054359">
    <property type="component" value="Unassembled WGS sequence"/>
</dbReference>
<dbReference type="GO" id="GO:0033743">
    <property type="term" value="F:peptide-methionine (R)-S-oxide reductase activity"/>
    <property type="evidence" value="ECO:0007669"/>
    <property type="project" value="UniProtKB-EC"/>
</dbReference>
<comment type="catalytic activity">
    <reaction evidence="5 6">
        <text>L-methionyl-[protein] + [thioredoxin]-disulfide + H2O = L-methionyl-(R)-S-oxide-[protein] + [thioredoxin]-dithiol</text>
        <dbReference type="Rhea" id="RHEA:24164"/>
        <dbReference type="Rhea" id="RHEA-COMP:10698"/>
        <dbReference type="Rhea" id="RHEA-COMP:10700"/>
        <dbReference type="Rhea" id="RHEA-COMP:12313"/>
        <dbReference type="Rhea" id="RHEA-COMP:12314"/>
        <dbReference type="ChEBI" id="CHEBI:15377"/>
        <dbReference type="ChEBI" id="CHEBI:16044"/>
        <dbReference type="ChEBI" id="CHEBI:29950"/>
        <dbReference type="ChEBI" id="CHEBI:45764"/>
        <dbReference type="ChEBI" id="CHEBI:50058"/>
        <dbReference type="EC" id="1.8.4.12"/>
    </reaction>
</comment>
<feature type="domain" description="MsrB" evidence="7">
    <location>
        <begin position="14"/>
        <end position="142"/>
    </location>
</feature>
<sequence>MECCGNGCGIDFSKEELKQRLTPQQYSVTQEKDTERPFTGKYCNHFEKGIYSCIVCNQDLFSSEAKFETKCGWPSFFDVIDSNNVKFKEDLSHVSCNLLLLTMKTDMKRTEVLCSKCGAHLGHVFDDGPKPTKKRYCINSAA</sequence>
<evidence type="ECO:0000256" key="1">
    <source>
        <dbReference type="ARBA" id="ARBA00007174"/>
    </source>
</evidence>
<evidence type="ECO:0000256" key="5">
    <source>
        <dbReference type="ARBA" id="ARBA00048488"/>
    </source>
</evidence>
<dbReference type="PROSITE" id="PS51790">
    <property type="entry name" value="MSRB"/>
    <property type="match status" value="1"/>
</dbReference>
<protein>
    <recommendedName>
        <fullName evidence="6">Peptide-methionine (R)-S-oxide reductase</fullName>
        <ecNumber evidence="6">1.8.4.12</ecNumber>
    </recommendedName>
</protein>
<dbReference type="OMA" id="DEQWRAE"/>
<dbReference type="PANTHER" id="PTHR10173">
    <property type="entry name" value="METHIONINE SULFOXIDE REDUCTASE"/>
    <property type="match status" value="1"/>
</dbReference>
<keyword evidence="2 6" id="KW-0479">Metal-binding</keyword>
<evidence type="ECO:0000259" key="7">
    <source>
        <dbReference type="PROSITE" id="PS51790"/>
    </source>
</evidence>
<evidence type="ECO:0000256" key="4">
    <source>
        <dbReference type="ARBA" id="ARBA00023002"/>
    </source>
</evidence>
<dbReference type="InterPro" id="IPR028427">
    <property type="entry name" value="Met_Sox_Rdtase_MsrB"/>
</dbReference>
<comment type="similarity">
    <text evidence="1 6">Belongs to the MsrB Met sulfoxide reductase family.</text>
</comment>
<name>A0A087UHA0_STEMI</name>
<dbReference type="InterPro" id="IPR011057">
    <property type="entry name" value="Mss4-like_sf"/>
</dbReference>
<dbReference type="GO" id="GO:0005737">
    <property type="term" value="C:cytoplasm"/>
    <property type="evidence" value="ECO:0007669"/>
    <property type="project" value="TreeGrafter"/>
</dbReference>
<keyword evidence="3 6" id="KW-0862">Zinc</keyword>
<evidence type="ECO:0000256" key="6">
    <source>
        <dbReference type="RuleBase" id="RU365044"/>
    </source>
</evidence>
<dbReference type="Gene3D" id="2.170.150.20">
    <property type="entry name" value="Peptide methionine sulfoxide reductase"/>
    <property type="match status" value="1"/>
</dbReference>
<evidence type="ECO:0000256" key="3">
    <source>
        <dbReference type="ARBA" id="ARBA00022833"/>
    </source>
</evidence>